<gene>
    <name evidence="3" type="ORF">K0625_17630</name>
</gene>
<sequence>MKNLSLSLLMLTVPLFTATSPSVSAQPLNLSNSSELQQISQGHSVAEAKREIAIELSRQYTQIAPVLQSNINQYSLTMDAEQVFAQSKVDAHTLQQAEVKIRAAKGLSINTKKNKSSSDYRTSDTENSLVQFRLADLSMLEAWQQGESPLFAFEPDGDDKQWVNIEAYDLDGNLHLLDVYQLPQRPVVVIALDKQSVIREGLAVMRKTFAAGTESSTAEPLKSKHRQSKSLSTSSEDQAISTTVLKRISLQDDQEPWISGKAEIYAIVTGVNPSRDEPVLDIIEMPYLDYSDTQYYPNQIMIHWERYRWAAADLVLMEHDDGTNYKELASALLLAAEQILKAIPDPEVQGFAIIATITNGILAAMPDAWFTNDDDYVDVYYTLQEGETYTNHSGAGGNANAHLAPLTIQPR</sequence>
<accession>A0ABS7E701</accession>
<dbReference type="InterPro" id="IPR021452">
    <property type="entry name" value="DUF3103"/>
</dbReference>
<feature type="signal peptide" evidence="2">
    <location>
        <begin position="1"/>
        <end position="25"/>
    </location>
</feature>
<evidence type="ECO:0000313" key="3">
    <source>
        <dbReference type="EMBL" id="MBW8185474.1"/>
    </source>
</evidence>
<dbReference type="RefSeq" id="WP_220110894.1">
    <property type="nucleotide sequence ID" value="NZ_JAHZST010000014.1"/>
</dbReference>
<reference evidence="3 4" key="1">
    <citation type="submission" date="2021-07" db="EMBL/GenBank/DDBJ databases">
        <title>Shewanella sp. nov, isolated from SCS.</title>
        <authorList>
            <person name="Cao W.R."/>
        </authorList>
    </citation>
    <scope>NUCLEOTIDE SEQUENCE [LARGE SCALE GENOMIC DNA]</scope>
    <source>
        <strain evidence="3 4">NR704-98</strain>
    </source>
</reference>
<feature type="region of interest" description="Disordered" evidence="1">
    <location>
        <begin position="215"/>
        <end position="235"/>
    </location>
</feature>
<keyword evidence="2" id="KW-0732">Signal</keyword>
<comment type="caution">
    <text evidence="3">The sequence shown here is derived from an EMBL/GenBank/DDBJ whole genome shotgun (WGS) entry which is preliminary data.</text>
</comment>
<feature type="chain" id="PRO_5045718644" evidence="2">
    <location>
        <begin position="26"/>
        <end position="411"/>
    </location>
</feature>
<dbReference type="EMBL" id="JAHZST010000014">
    <property type="protein sequence ID" value="MBW8185474.1"/>
    <property type="molecule type" value="Genomic_DNA"/>
</dbReference>
<dbReference type="Proteomes" id="UP001195963">
    <property type="component" value="Unassembled WGS sequence"/>
</dbReference>
<dbReference type="Pfam" id="PF11301">
    <property type="entry name" value="DUF3103"/>
    <property type="match status" value="1"/>
</dbReference>
<proteinExistence type="predicted"/>
<name>A0ABS7E701_9GAMM</name>
<evidence type="ECO:0000256" key="2">
    <source>
        <dbReference type="SAM" id="SignalP"/>
    </source>
</evidence>
<keyword evidence="4" id="KW-1185">Reference proteome</keyword>
<organism evidence="3 4">
    <name type="scientific">Shewanella nanhaiensis</name>
    <dbReference type="NCBI Taxonomy" id="2864872"/>
    <lineage>
        <taxon>Bacteria</taxon>
        <taxon>Pseudomonadati</taxon>
        <taxon>Pseudomonadota</taxon>
        <taxon>Gammaproteobacteria</taxon>
        <taxon>Alteromonadales</taxon>
        <taxon>Shewanellaceae</taxon>
        <taxon>Shewanella</taxon>
    </lineage>
</organism>
<protein>
    <submittedName>
        <fullName evidence="3">DUF3103 domain-containing protein</fullName>
    </submittedName>
</protein>
<evidence type="ECO:0000313" key="4">
    <source>
        <dbReference type="Proteomes" id="UP001195963"/>
    </source>
</evidence>
<evidence type="ECO:0000256" key="1">
    <source>
        <dbReference type="SAM" id="MobiDB-lite"/>
    </source>
</evidence>